<dbReference type="AlphaFoldDB" id="A0A9W5ISK9"/>
<accession>A0A9W5ISK9</accession>
<dbReference type="Proteomes" id="UP000004621">
    <property type="component" value="Unassembled WGS sequence"/>
</dbReference>
<sequence>MHDRVGMENVPPWLSKNSVLVMGRLIPLMTKIRKAKTFAKIPQISKCLGRTLGIWGNF</sequence>
<reference evidence="1 2" key="1">
    <citation type="submission" date="2010-01" db="EMBL/GenBank/DDBJ databases">
        <authorList>
            <person name="Weinstock G."/>
            <person name="Sodergren E."/>
            <person name="Clifton S."/>
            <person name="Fulton L."/>
            <person name="Fulton B."/>
            <person name="Courtney L."/>
            <person name="Fronick C."/>
            <person name="Harrison M."/>
            <person name="Strong C."/>
            <person name="Farmer C."/>
            <person name="Delahaunty K."/>
            <person name="Markovic C."/>
            <person name="Hall O."/>
            <person name="Minx P."/>
            <person name="Tomlinson C."/>
            <person name="Mitreva M."/>
            <person name="Nelson J."/>
            <person name="Hou S."/>
            <person name="Wollam A."/>
            <person name="Pepin K.H."/>
            <person name="Johnson M."/>
            <person name="Bhonagiri V."/>
            <person name="Nash W.E."/>
            <person name="Warren W."/>
            <person name="Chinwalla A."/>
            <person name="Mardis E.R."/>
            <person name="Wilson R.K."/>
        </authorList>
    </citation>
    <scope>NUCLEOTIDE SEQUENCE [LARGE SCALE GENOMIC DNA]</scope>
    <source>
        <strain evidence="1 2">NJ9703</strain>
    </source>
</reference>
<evidence type="ECO:0000313" key="2">
    <source>
        <dbReference type="Proteomes" id="UP000004621"/>
    </source>
</evidence>
<evidence type="ECO:0000313" key="1">
    <source>
        <dbReference type="EMBL" id="EFC52965.1"/>
    </source>
</evidence>
<dbReference type="EMBL" id="ACEO02000002">
    <property type="protein sequence ID" value="EFC52965.1"/>
    <property type="molecule type" value="Genomic_DNA"/>
</dbReference>
<name>A0A9W5ISK9_NEISU</name>
<organism evidence="1 2">
    <name type="scientific">Neisseria subflava NJ9703</name>
    <dbReference type="NCBI Taxonomy" id="546268"/>
    <lineage>
        <taxon>Bacteria</taxon>
        <taxon>Pseudomonadati</taxon>
        <taxon>Pseudomonadota</taxon>
        <taxon>Betaproteobacteria</taxon>
        <taxon>Neisseriales</taxon>
        <taxon>Neisseriaceae</taxon>
        <taxon>Neisseria</taxon>
    </lineage>
</organism>
<gene>
    <name evidence="1" type="ORF">NEISUBOT_03802</name>
</gene>
<protein>
    <submittedName>
        <fullName evidence="1">Uncharacterized protein</fullName>
    </submittedName>
</protein>
<comment type="caution">
    <text evidence="1">The sequence shown here is derived from an EMBL/GenBank/DDBJ whole genome shotgun (WGS) entry which is preliminary data.</text>
</comment>
<proteinExistence type="predicted"/>